<feature type="region of interest" description="Disordered" evidence="1">
    <location>
        <begin position="1"/>
        <end position="39"/>
    </location>
</feature>
<protein>
    <submittedName>
        <fullName evidence="2">N6-adenosine-methyltransferase 70 kDa subunit</fullName>
    </submittedName>
</protein>
<accession>A0A8S5V0I4</accession>
<organism evidence="2">
    <name type="scientific">Podoviridae sp. ctJDl18</name>
    <dbReference type="NCBI Taxonomy" id="2825242"/>
    <lineage>
        <taxon>Viruses</taxon>
        <taxon>Duplodnaviria</taxon>
        <taxon>Heunggongvirae</taxon>
        <taxon>Uroviricota</taxon>
        <taxon>Caudoviricetes</taxon>
    </lineage>
</organism>
<evidence type="ECO:0000256" key="1">
    <source>
        <dbReference type="SAM" id="MobiDB-lite"/>
    </source>
</evidence>
<feature type="compositionally biased region" description="Basic and acidic residues" evidence="1">
    <location>
        <begin position="13"/>
        <end position="23"/>
    </location>
</feature>
<sequence>MAKETIDNQNVKSKRDSFRERLAQRYPDLNMDDDGKRND</sequence>
<proteinExistence type="predicted"/>
<name>A0A8S5V0I4_9CAUD</name>
<reference evidence="2" key="1">
    <citation type="journal article" date="2021" name="Proc. Natl. Acad. Sci. U.S.A.">
        <title>A Catalog of Tens of Thousands of Viruses from Human Metagenomes Reveals Hidden Associations with Chronic Diseases.</title>
        <authorList>
            <person name="Tisza M.J."/>
            <person name="Buck C.B."/>
        </authorList>
    </citation>
    <scope>NUCLEOTIDE SEQUENCE</scope>
    <source>
        <strain evidence="2">CtJDl18</strain>
    </source>
</reference>
<dbReference type="EMBL" id="BK016178">
    <property type="protein sequence ID" value="DAG00258.1"/>
    <property type="molecule type" value="Genomic_DNA"/>
</dbReference>
<evidence type="ECO:0000313" key="2">
    <source>
        <dbReference type="EMBL" id="DAG00258.1"/>
    </source>
</evidence>